<reference evidence="2" key="1">
    <citation type="submission" date="2021-02" db="EMBL/GenBank/DDBJ databases">
        <authorList>
            <person name="Nowell W R."/>
        </authorList>
    </citation>
    <scope>NUCLEOTIDE SEQUENCE</scope>
</reference>
<dbReference type="Proteomes" id="UP000681722">
    <property type="component" value="Unassembled WGS sequence"/>
</dbReference>
<evidence type="ECO:0000313" key="5">
    <source>
        <dbReference type="Proteomes" id="UP000663829"/>
    </source>
</evidence>
<dbReference type="PROSITE" id="PS51996">
    <property type="entry name" value="TR_MART"/>
    <property type="match status" value="1"/>
</dbReference>
<proteinExistence type="predicted"/>
<accession>A0A814Q2C6</accession>
<gene>
    <name evidence="2" type="ORF">GPM918_LOCUS19355</name>
    <name evidence="1" type="ORF">OVA965_LOCUS14453</name>
    <name evidence="4" type="ORF">SRO942_LOCUS19352</name>
    <name evidence="3" type="ORF">TMI583_LOCUS14457</name>
</gene>
<dbReference type="OrthoDB" id="10391922at2759"/>
<dbReference type="EMBL" id="CAJNOQ010005843">
    <property type="protein sequence ID" value="CAF1113686.1"/>
    <property type="molecule type" value="Genomic_DNA"/>
</dbReference>
<dbReference type="EMBL" id="CAJOBA010006271">
    <property type="protein sequence ID" value="CAF3768373.1"/>
    <property type="molecule type" value="Genomic_DNA"/>
</dbReference>
<keyword evidence="5" id="KW-1185">Reference proteome</keyword>
<protein>
    <submittedName>
        <fullName evidence="2">Uncharacterized protein</fullName>
    </submittedName>
</protein>
<dbReference type="EMBL" id="CAJNOK010006263">
    <property type="protein sequence ID" value="CAF0998827.1"/>
    <property type="molecule type" value="Genomic_DNA"/>
</dbReference>
<evidence type="ECO:0000313" key="3">
    <source>
        <dbReference type="EMBL" id="CAF3768373.1"/>
    </source>
</evidence>
<dbReference type="Gene3D" id="3.90.176.10">
    <property type="entry name" value="Toxin ADP-ribosyltransferase, Chain A, domain 1"/>
    <property type="match status" value="1"/>
</dbReference>
<comment type="caution">
    <text evidence="2">The sequence shown here is derived from an EMBL/GenBank/DDBJ whole genome shotgun (WGS) entry which is preliminary data.</text>
</comment>
<dbReference type="Proteomes" id="UP000663829">
    <property type="component" value="Unassembled WGS sequence"/>
</dbReference>
<dbReference type="Proteomes" id="UP000682733">
    <property type="component" value="Unassembled WGS sequence"/>
</dbReference>
<sequence length="163" mass="18055">MILTVYRGQQLRRSELNKLIPNTDHLIFNNSFLSTTFNRVLALLFAGSVSSSNSALSVSILFEIEIDTSHTTRPYAYINGSGDEAELIITPGFVFRLLSVDKDNNTTMSNELWLIKLKSADHTEFLSETSTLLIGAGQPVVISFLPLFVVVKTKSPDETLEQG</sequence>
<dbReference type="Proteomes" id="UP000677228">
    <property type="component" value="Unassembled WGS sequence"/>
</dbReference>
<dbReference type="AlphaFoldDB" id="A0A814Q2C6"/>
<dbReference type="EMBL" id="CAJOBC010005843">
    <property type="protein sequence ID" value="CAF3877830.1"/>
    <property type="molecule type" value="Genomic_DNA"/>
</dbReference>
<organism evidence="2 5">
    <name type="scientific">Didymodactylos carnosus</name>
    <dbReference type="NCBI Taxonomy" id="1234261"/>
    <lineage>
        <taxon>Eukaryota</taxon>
        <taxon>Metazoa</taxon>
        <taxon>Spiralia</taxon>
        <taxon>Gnathifera</taxon>
        <taxon>Rotifera</taxon>
        <taxon>Eurotatoria</taxon>
        <taxon>Bdelloidea</taxon>
        <taxon>Philodinida</taxon>
        <taxon>Philodinidae</taxon>
        <taxon>Didymodactylos</taxon>
    </lineage>
</organism>
<evidence type="ECO:0000313" key="1">
    <source>
        <dbReference type="EMBL" id="CAF0998827.1"/>
    </source>
</evidence>
<evidence type="ECO:0000313" key="4">
    <source>
        <dbReference type="EMBL" id="CAF3877830.1"/>
    </source>
</evidence>
<dbReference type="SUPFAM" id="SSF56399">
    <property type="entry name" value="ADP-ribosylation"/>
    <property type="match status" value="1"/>
</dbReference>
<name>A0A814Q2C6_9BILA</name>
<evidence type="ECO:0000313" key="2">
    <source>
        <dbReference type="EMBL" id="CAF1113686.1"/>
    </source>
</evidence>